<dbReference type="OrthoDB" id="5599602at2"/>
<keyword evidence="2" id="KW-1185">Reference proteome</keyword>
<reference evidence="1 2" key="1">
    <citation type="submission" date="2019-02" db="EMBL/GenBank/DDBJ databases">
        <title>Draft Genome Sequences of Six Type Strains of the Genus Massilia.</title>
        <authorList>
            <person name="Miess H."/>
            <person name="Frediansyhah A."/>
            <person name="Gross H."/>
        </authorList>
    </citation>
    <scope>NUCLEOTIDE SEQUENCE [LARGE SCALE GENOMIC DNA]</scope>
    <source>
        <strain evidence="1 2">DSM 17473</strain>
    </source>
</reference>
<dbReference type="PANTHER" id="PTHR35841:SF1">
    <property type="entry name" value="PHOSPHONATES-BINDING PERIPLASMIC PROTEIN"/>
    <property type="match status" value="1"/>
</dbReference>
<dbReference type="Pfam" id="PF12974">
    <property type="entry name" value="Phosphonate-bd"/>
    <property type="match status" value="1"/>
</dbReference>
<dbReference type="SUPFAM" id="SSF53850">
    <property type="entry name" value="Periplasmic binding protein-like II"/>
    <property type="match status" value="1"/>
</dbReference>
<dbReference type="PANTHER" id="PTHR35841">
    <property type="entry name" value="PHOSPHONATES-BINDING PERIPLASMIC PROTEIN"/>
    <property type="match status" value="1"/>
</dbReference>
<dbReference type="EMBL" id="CP035913">
    <property type="protein sequence ID" value="QBE66517.1"/>
    <property type="molecule type" value="Genomic_DNA"/>
</dbReference>
<organism evidence="1 2">
    <name type="scientific">Pseudoduganella lutea</name>
    <dbReference type="NCBI Taxonomy" id="321985"/>
    <lineage>
        <taxon>Bacteria</taxon>
        <taxon>Pseudomonadati</taxon>
        <taxon>Pseudomonadota</taxon>
        <taxon>Betaproteobacteria</taxon>
        <taxon>Burkholderiales</taxon>
        <taxon>Oxalobacteraceae</taxon>
        <taxon>Telluria group</taxon>
        <taxon>Pseudoduganella</taxon>
    </lineage>
</organism>
<accession>A0A4P6L4U2</accession>
<dbReference type="Proteomes" id="UP000290637">
    <property type="component" value="Chromosome"/>
</dbReference>
<gene>
    <name evidence="1" type="ORF">EWM63_29045</name>
</gene>
<dbReference type="KEGG" id="plue:EWM63_29045"/>
<evidence type="ECO:0000313" key="1">
    <source>
        <dbReference type="EMBL" id="QBE66517.1"/>
    </source>
</evidence>
<sequence>MTWQAILPMYNVSPRLRRGYSELLAAVLADAGVGATVELVEETGPLLDFWQQPDLLLSQACGYPWLHALRGHATLVATPAFDVPGCAGSDYTSVLIARAGSGIRTLADARGRVAAANERHSNSGMNALRHAVAPLARGGSFFDNVKWTGSHAASVRLVRAGAADVAAIDCVTWAYLRQEDPAAADGLTELGCTAASPGLPLIAGKTVPDALLQRLRAALLAPGSRLRAAMEPLRIRAFHHRDGRDYERIAELERQAAALGYAVLR</sequence>
<protein>
    <submittedName>
        <fullName evidence="1">Phosphate ABC transporter substrate-binding protein</fullName>
    </submittedName>
</protein>
<proteinExistence type="predicted"/>
<dbReference type="Gene3D" id="3.40.190.10">
    <property type="entry name" value="Periplasmic binding protein-like II"/>
    <property type="match status" value="1"/>
</dbReference>
<dbReference type="RefSeq" id="WP_130189624.1">
    <property type="nucleotide sequence ID" value="NZ_CP035913.1"/>
</dbReference>
<dbReference type="AlphaFoldDB" id="A0A4P6L4U2"/>
<name>A0A4P6L4U2_9BURK</name>
<evidence type="ECO:0000313" key="2">
    <source>
        <dbReference type="Proteomes" id="UP000290637"/>
    </source>
</evidence>